<dbReference type="SUPFAM" id="SSF46689">
    <property type="entry name" value="Homeodomain-like"/>
    <property type="match status" value="1"/>
</dbReference>
<dbReference type="Gene3D" id="1.10.10.60">
    <property type="entry name" value="Homeodomain-like"/>
    <property type="match status" value="1"/>
</dbReference>
<evidence type="ECO:0000256" key="3">
    <source>
        <dbReference type="ARBA" id="ARBA00023163"/>
    </source>
</evidence>
<proteinExistence type="predicted"/>
<dbReference type="PANTHER" id="PTHR47506:SF6">
    <property type="entry name" value="HTH-TYPE TRANSCRIPTIONAL REPRESSOR NEMR"/>
    <property type="match status" value="1"/>
</dbReference>
<evidence type="ECO:0000256" key="4">
    <source>
        <dbReference type="PROSITE-ProRule" id="PRU00335"/>
    </source>
</evidence>
<evidence type="ECO:0000313" key="8">
    <source>
        <dbReference type="Proteomes" id="UP000189670"/>
    </source>
</evidence>
<keyword evidence="5" id="KW-1133">Transmembrane helix</keyword>
<keyword evidence="5" id="KW-0472">Membrane</keyword>
<comment type="caution">
    <text evidence="7">The sequence shown here is derived from an EMBL/GenBank/DDBJ whole genome shotgun (WGS) entry which is preliminary data.</text>
</comment>
<dbReference type="PRINTS" id="PR00455">
    <property type="entry name" value="HTHTETR"/>
</dbReference>
<dbReference type="EMBL" id="ATBP01000167">
    <property type="protein sequence ID" value="ETR72252.1"/>
    <property type="molecule type" value="Genomic_DNA"/>
</dbReference>
<feature type="DNA-binding region" description="H-T-H motif" evidence="4">
    <location>
        <begin position="30"/>
        <end position="49"/>
    </location>
</feature>
<organism evidence="7 8">
    <name type="scientific">Candidatus Magnetoglobus multicellularis str. Araruama</name>
    <dbReference type="NCBI Taxonomy" id="890399"/>
    <lineage>
        <taxon>Bacteria</taxon>
        <taxon>Pseudomonadati</taxon>
        <taxon>Thermodesulfobacteriota</taxon>
        <taxon>Desulfobacteria</taxon>
        <taxon>Desulfobacterales</taxon>
        <taxon>Desulfobacteraceae</taxon>
        <taxon>Candidatus Magnetoglobus</taxon>
    </lineage>
</organism>
<sequence>MPPQSNRNVRTRILEEAVRLFSEKGFDGTSIQLIADAVGIRKPSLLYHFKSKEKLREAVYERLMVHWKNELPKLLTENLTDKDRFASIITSLVKYFLKDIHRSRMSIREMLDRPEIVKEIVHDQLNPWIKLTCEYIEMGKQNGVVRPDVQAEGYIVHTIILVLGTVAVGNVLSGMFGTSRNAESQFLEELERMLRISLFEPKYLENLGGSDLDC</sequence>
<dbReference type="InterPro" id="IPR036271">
    <property type="entry name" value="Tet_transcr_reg_TetR-rel_C_sf"/>
</dbReference>
<keyword evidence="3" id="KW-0804">Transcription</keyword>
<name>A0A1V1PBG3_9BACT</name>
<evidence type="ECO:0000256" key="2">
    <source>
        <dbReference type="ARBA" id="ARBA00023125"/>
    </source>
</evidence>
<dbReference type="Proteomes" id="UP000189670">
    <property type="component" value="Unassembled WGS sequence"/>
</dbReference>
<dbReference type="InterPro" id="IPR009057">
    <property type="entry name" value="Homeodomain-like_sf"/>
</dbReference>
<dbReference type="Gene3D" id="1.10.357.10">
    <property type="entry name" value="Tetracycline Repressor, domain 2"/>
    <property type="match status" value="1"/>
</dbReference>
<evidence type="ECO:0000256" key="1">
    <source>
        <dbReference type="ARBA" id="ARBA00023015"/>
    </source>
</evidence>
<dbReference type="Pfam" id="PF00440">
    <property type="entry name" value="TetR_N"/>
    <property type="match status" value="1"/>
</dbReference>
<gene>
    <name evidence="7" type="ORF">OMM_07615</name>
</gene>
<dbReference type="AlphaFoldDB" id="A0A1V1PBG3"/>
<dbReference type="InterPro" id="IPR001647">
    <property type="entry name" value="HTH_TetR"/>
</dbReference>
<accession>A0A1V1PBG3</accession>
<dbReference type="SUPFAM" id="SSF48498">
    <property type="entry name" value="Tetracyclin repressor-like, C-terminal domain"/>
    <property type="match status" value="1"/>
</dbReference>
<evidence type="ECO:0000313" key="7">
    <source>
        <dbReference type="EMBL" id="ETR72252.1"/>
    </source>
</evidence>
<dbReference type="GO" id="GO:0003677">
    <property type="term" value="F:DNA binding"/>
    <property type="evidence" value="ECO:0007669"/>
    <property type="project" value="UniProtKB-UniRule"/>
</dbReference>
<keyword evidence="2 4" id="KW-0238">DNA-binding</keyword>
<evidence type="ECO:0000256" key="5">
    <source>
        <dbReference type="SAM" id="Phobius"/>
    </source>
</evidence>
<evidence type="ECO:0000259" key="6">
    <source>
        <dbReference type="PROSITE" id="PS50977"/>
    </source>
</evidence>
<protein>
    <submittedName>
        <fullName evidence="7">Transcriptional regulator, TetR family</fullName>
    </submittedName>
</protein>
<dbReference type="PROSITE" id="PS50977">
    <property type="entry name" value="HTH_TETR_2"/>
    <property type="match status" value="1"/>
</dbReference>
<feature type="domain" description="HTH tetR-type" evidence="6">
    <location>
        <begin position="7"/>
        <end position="67"/>
    </location>
</feature>
<dbReference type="PANTHER" id="PTHR47506">
    <property type="entry name" value="TRANSCRIPTIONAL REGULATORY PROTEIN"/>
    <property type="match status" value="1"/>
</dbReference>
<keyword evidence="1" id="KW-0805">Transcription regulation</keyword>
<keyword evidence="5" id="KW-0812">Transmembrane</keyword>
<reference evidence="8" key="1">
    <citation type="submission" date="2012-11" db="EMBL/GenBank/DDBJ databases">
        <authorList>
            <person name="Lucero-Rivera Y.E."/>
            <person name="Tovar-Ramirez D."/>
        </authorList>
    </citation>
    <scope>NUCLEOTIDE SEQUENCE [LARGE SCALE GENOMIC DNA]</scope>
    <source>
        <strain evidence="8">Araruama</strain>
    </source>
</reference>
<feature type="transmembrane region" description="Helical" evidence="5">
    <location>
        <begin position="154"/>
        <end position="176"/>
    </location>
</feature>